<name>A0AAV9ZYU5_9AGAR</name>
<comment type="caution">
    <text evidence="1">The sequence shown here is derived from an EMBL/GenBank/DDBJ whole genome shotgun (WGS) entry which is preliminary data.</text>
</comment>
<keyword evidence="2" id="KW-1185">Reference proteome</keyword>
<gene>
    <name evidence="1" type="ORF">R3P38DRAFT_3287626</name>
</gene>
<evidence type="ECO:0008006" key="3">
    <source>
        <dbReference type="Google" id="ProtNLM"/>
    </source>
</evidence>
<accession>A0AAV9ZYU5</accession>
<dbReference type="InterPro" id="IPR032675">
    <property type="entry name" value="LRR_dom_sf"/>
</dbReference>
<dbReference type="Proteomes" id="UP001362999">
    <property type="component" value="Unassembled WGS sequence"/>
</dbReference>
<proteinExistence type="predicted"/>
<reference evidence="1 2" key="1">
    <citation type="journal article" date="2024" name="J Genomics">
        <title>Draft genome sequencing and assembly of Favolaschia claudopus CIRM-BRFM 2984 isolated from oak limbs.</title>
        <authorList>
            <person name="Navarro D."/>
            <person name="Drula E."/>
            <person name="Chaduli D."/>
            <person name="Cazenave R."/>
            <person name="Ahrendt S."/>
            <person name="Wang J."/>
            <person name="Lipzen A."/>
            <person name="Daum C."/>
            <person name="Barry K."/>
            <person name="Grigoriev I.V."/>
            <person name="Favel A."/>
            <person name="Rosso M.N."/>
            <person name="Martin F."/>
        </authorList>
    </citation>
    <scope>NUCLEOTIDE SEQUENCE [LARGE SCALE GENOMIC DNA]</scope>
    <source>
        <strain evidence="1 2">CIRM-BRFM 2984</strain>
    </source>
</reference>
<dbReference type="AlphaFoldDB" id="A0AAV9ZYU5"/>
<organism evidence="1 2">
    <name type="scientific">Favolaschia claudopus</name>
    <dbReference type="NCBI Taxonomy" id="2862362"/>
    <lineage>
        <taxon>Eukaryota</taxon>
        <taxon>Fungi</taxon>
        <taxon>Dikarya</taxon>
        <taxon>Basidiomycota</taxon>
        <taxon>Agaricomycotina</taxon>
        <taxon>Agaricomycetes</taxon>
        <taxon>Agaricomycetidae</taxon>
        <taxon>Agaricales</taxon>
        <taxon>Marasmiineae</taxon>
        <taxon>Mycenaceae</taxon>
        <taxon>Favolaschia</taxon>
    </lineage>
</organism>
<protein>
    <recommendedName>
        <fullName evidence="3">F-box domain-containing protein</fullName>
    </recommendedName>
</protein>
<evidence type="ECO:0000313" key="1">
    <source>
        <dbReference type="EMBL" id="KAK6996439.1"/>
    </source>
</evidence>
<dbReference type="EMBL" id="JAWWNJ010000097">
    <property type="protein sequence ID" value="KAK6996439.1"/>
    <property type="molecule type" value="Genomic_DNA"/>
</dbReference>
<sequence length="374" mass="41846">MSSNPLRIQELLDLCIAFLSDSPADLRSCSLVARSWVNPAQSELFRIPNLTSVPSRSDRAARKFCNALSDSPHLGHHLRDLSMGHWPTLIQNLDAVTFTHLHTLRFYIKNVSVASDLYRPLLSLPTLRTLHLDTSSRFSASLKFLVLCPTIQHLELSCREDYEESLADSASSLPEKPPFIRLTSLQLEISGGEDPLQHHLNQAALYPLDISELKVLGIWGSGAIWWDSLPQAAQESIRIVDSNFWLGELDLSPFKNLAVLRLGMIQGGFGGAESDVRCTLASISPANPIQIVVLGLSNGLLRYNKEECAKIDRILLSLASRDVRVELEFHLDTKGAEEKVRDWFPTIAAENKFHLVYRSYGMTDVWLRGLLPNL</sequence>
<dbReference type="Gene3D" id="3.80.10.10">
    <property type="entry name" value="Ribonuclease Inhibitor"/>
    <property type="match status" value="1"/>
</dbReference>
<evidence type="ECO:0000313" key="2">
    <source>
        <dbReference type="Proteomes" id="UP001362999"/>
    </source>
</evidence>